<dbReference type="InterPro" id="IPR054289">
    <property type="entry name" value="DUF7025"/>
</dbReference>
<keyword evidence="4" id="KW-1185">Reference proteome</keyword>
<dbReference type="PANTHER" id="PTHR46411:SF2">
    <property type="entry name" value="AAA+ ATPASE DOMAIN-CONTAINING PROTEIN"/>
    <property type="match status" value="1"/>
</dbReference>
<dbReference type="Pfam" id="PF00004">
    <property type="entry name" value="AAA"/>
    <property type="match status" value="1"/>
</dbReference>
<feature type="compositionally biased region" description="Basic and acidic residues" evidence="1">
    <location>
        <begin position="133"/>
        <end position="144"/>
    </location>
</feature>
<gene>
    <name evidence="3" type="ORF">HETSPECPRED_004597</name>
</gene>
<feature type="domain" description="AAA+ ATPase" evidence="2">
    <location>
        <begin position="677"/>
        <end position="804"/>
    </location>
</feature>
<dbReference type="GO" id="GO:0016887">
    <property type="term" value="F:ATP hydrolysis activity"/>
    <property type="evidence" value="ECO:0007669"/>
    <property type="project" value="InterPro"/>
</dbReference>
<feature type="compositionally biased region" description="Basic and acidic residues" evidence="1">
    <location>
        <begin position="187"/>
        <end position="223"/>
    </location>
</feature>
<reference evidence="3" key="1">
    <citation type="submission" date="2021-03" db="EMBL/GenBank/DDBJ databases">
        <authorList>
            <person name="Tagirdzhanova G."/>
        </authorList>
    </citation>
    <scope>NUCLEOTIDE SEQUENCE</scope>
</reference>
<dbReference type="OrthoDB" id="10042665at2759"/>
<dbReference type="Gene3D" id="3.40.50.300">
    <property type="entry name" value="P-loop containing nucleotide triphosphate hydrolases"/>
    <property type="match status" value="1"/>
</dbReference>
<protein>
    <recommendedName>
        <fullName evidence="2">AAA+ ATPase domain-containing protein</fullName>
    </recommendedName>
</protein>
<dbReference type="SUPFAM" id="SSF52540">
    <property type="entry name" value="P-loop containing nucleoside triphosphate hydrolases"/>
    <property type="match status" value="1"/>
</dbReference>
<dbReference type="EMBL" id="CAJPDS010000281">
    <property type="protein sequence ID" value="CAF9941983.1"/>
    <property type="molecule type" value="Genomic_DNA"/>
</dbReference>
<dbReference type="InterPro" id="IPR027417">
    <property type="entry name" value="P-loop_NTPase"/>
</dbReference>
<evidence type="ECO:0000259" key="2">
    <source>
        <dbReference type="SMART" id="SM00382"/>
    </source>
</evidence>
<name>A0A8H3J741_9LECA</name>
<organism evidence="3 4">
    <name type="scientific">Heterodermia speciosa</name>
    <dbReference type="NCBI Taxonomy" id="116794"/>
    <lineage>
        <taxon>Eukaryota</taxon>
        <taxon>Fungi</taxon>
        <taxon>Dikarya</taxon>
        <taxon>Ascomycota</taxon>
        <taxon>Pezizomycotina</taxon>
        <taxon>Lecanoromycetes</taxon>
        <taxon>OSLEUM clade</taxon>
        <taxon>Lecanoromycetidae</taxon>
        <taxon>Caliciales</taxon>
        <taxon>Physciaceae</taxon>
        <taxon>Heterodermia</taxon>
    </lineage>
</organism>
<dbReference type="AlphaFoldDB" id="A0A8H3J741"/>
<feature type="region of interest" description="Disordered" evidence="1">
    <location>
        <begin position="122"/>
        <end position="223"/>
    </location>
</feature>
<dbReference type="SMART" id="SM00382">
    <property type="entry name" value="AAA"/>
    <property type="match status" value="1"/>
</dbReference>
<comment type="caution">
    <text evidence="3">The sequence shown here is derived from an EMBL/GenBank/DDBJ whole genome shotgun (WGS) entry which is preliminary data.</text>
</comment>
<proteinExistence type="predicted"/>
<sequence length="903" mass="102760">MDPLENFDFDAFLLNEETVHDQSKTTLVSDPLHTISEDLADGKLNQKDKALKILVNADRFSVLQRDKVPPNKGMDPSEREDDSLQTLLDPVVASAPHVVSPSEAVHSTKETATLSASMVVAQAESDSPVSALKYERRPSGRSHAEEEDYSYDLTGEQTHGGEDEEHVSQKPADRNPFGRPPETCSVDDGRDRNSGKRKVIRELSNGEHHPKRIRTDSQGRGRAPELLFSQSDSDLVKTIYMIHCPNQWADYHKAIAYADLPSFTSTRSTSRQKKSKLSHLNGTLPIHDLLSFFKDEDDSAAIIVVRHIRCEENQELPLVQSQSVRWHESFAVKSSTLRHSIARVAQCYYNRRELKELGYDGINSHLERMTIAPVRLFFFHHQQRLLDYAKKHPSAREHLSALIDYCQGKYAADFDDAHRLILAGLISQTHLEKLYLPNSIVVGHEDGLMRCFVVSAWPEQGSSGHLTVKCWAWKNNGTRWCRDLRTIDVPPIKAREVAVSSLCLYPIRFASVESRSMLLERGSKLWKLKNPSYRSYTGYDVQGEDYYPESRFMIDYSIYKKMHEYASALRITPTMLYNCDTWSEHLDPEKTPSEADLLIMPHIVHGFYLTEKIWVCIFVDGVHEISWNKAAYDRLVINDDTKKLIRALVTVRTSQRGIKHGLGVAGKRVDIIAGKGNGLIMLLHGGPGTGKSLTAESVAEIAEMPLYRVTCGDIGTTPEAVEKYMGLVMHLGVTWNCVLLLDEADVFLEERSMSDLSRNSLVSVFLRILEYYDGILILTSNRIGTFDEAFKSRIQVALYYEKLTVPSRKKVWNNFVDMLEEDEEDVDFEDIRDHLDQLAKIDLNGRQIRNTLTTARQLAIYQANRLNWKHIEQALAVSLDFSKYLQKVQGYTDDQKARDEKLR</sequence>
<dbReference type="Proteomes" id="UP000664521">
    <property type="component" value="Unassembled WGS sequence"/>
</dbReference>
<evidence type="ECO:0000313" key="3">
    <source>
        <dbReference type="EMBL" id="CAF9941983.1"/>
    </source>
</evidence>
<dbReference type="GO" id="GO:0005524">
    <property type="term" value="F:ATP binding"/>
    <property type="evidence" value="ECO:0007669"/>
    <property type="project" value="InterPro"/>
</dbReference>
<dbReference type="PANTHER" id="PTHR46411">
    <property type="entry name" value="FAMILY ATPASE, PUTATIVE-RELATED"/>
    <property type="match status" value="1"/>
</dbReference>
<evidence type="ECO:0000256" key="1">
    <source>
        <dbReference type="SAM" id="MobiDB-lite"/>
    </source>
</evidence>
<dbReference type="InterPro" id="IPR003959">
    <property type="entry name" value="ATPase_AAA_core"/>
</dbReference>
<dbReference type="InterPro" id="IPR056599">
    <property type="entry name" value="AAA_lid_fung"/>
</dbReference>
<dbReference type="InterPro" id="IPR003593">
    <property type="entry name" value="AAA+_ATPase"/>
</dbReference>
<dbReference type="Pfam" id="PF23232">
    <property type="entry name" value="AAA_lid_13"/>
    <property type="match status" value="1"/>
</dbReference>
<accession>A0A8H3J741</accession>
<evidence type="ECO:0000313" key="4">
    <source>
        <dbReference type="Proteomes" id="UP000664521"/>
    </source>
</evidence>
<dbReference type="Pfam" id="PF22942">
    <property type="entry name" value="DUF7025"/>
    <property type="match status" value="1"/>
</dbReference>